<dbReference type="GeneID" id="93228452"/>
<dbReference type="GO" id="GO:0042956">
    <property type="term" value="P:maltodextrin transmembrane transport"/>
    <property type="evidence" value="ECO:0007669"/>
    <property type="project" value="TreeGrafter"/>
</dbReference>
<comment type="similarity">
    <text evidence="1">Belongs to the bacterial solute-binding protein 1 family.</text>
</comment>
<dbReference type="CDD" id="cd13585">
    <property type="entry name" value="PBP2_TMBP_like"/>
    <property type="match status" value="1"/>
</dbReference>
<dbReference type="AlphaFoldDB" id="A0A2U1BJ04"/>
<evidence type="ECO:0000256" key="4">
    <source>
        <dbReference type="SAM" id="SignalP"/>
    </source>
</evidence>
<evidence type="ECO:0000313" key="5">
    <source>
        <dbReference type="EMBL" id="PVY48642.1"/>
    </source>
</evidence>
<dbReference type="EMBL" id="QEKK01000006">
    <property type="protein sequence ID" value="PVY48642.1"/>
    <property type="molecule type" value="Genomic_DNA"/>
</dbReference>
<evidence type="ECO:0000256" key="2">
    <source>
        <dbReference type="ARBA" id="ARBA00022448"/>
    </source>
</evidence>
<dbReference type="GO" id="GO:1901982">
    <property type="term" value="F:maltose binding"/>
    <property type="evidence" value="ECO:0007669"/>
    <property type="project" value="TreeGrafter"/>
</dbReference>
<dbReference type="RefSeq" id="WP_116722254.1">
    <property type="nucleotide sequence ID" value="NZ_CP011524.1"/>
</dbReference>
<sequence>MMKLKKLLSLALALGLASSLAACSSQGTSGASPTPAGSDPVPASDTTLNVLIVSDLEPLEPVFQEFAQANGISIQVESVPYSEIFNTIEVRLGTGESFVDVLVADAPLITNYAAKNYLGSMSEYISADSTSRITSASLAGGTVDGEIMALPLYSSCVNLYYNKDLFDAKGLPYPSIDPSERLTWEEIVTLAQQLTYTDENGSQIYGLTFEQIDTPYQLLPLSQSLGTVQYINDDQTSTEGYTNAEAVVKAGQFYYDTFNTWNISPKIDGSESTGYFTAGQVAMFVGGSWQISSMDSAGMNWGVAPHPYFEGGEAVTPTGSWYMGVSNYSENKELASKFVEWLTTDDETCQKTYSIMQNLPCNISVLDSIEQDSANEGTVAALNVYEAMNTAVARPQMVGYEEWQSVMQETYSDIKNGSDPQAALDAAVEEIDSLIAKYQQ</sequence>
<dbReference type="PANTHER" id="PTHR30061:SF50">
    <property type="entry name" value="MALTOSE_MALTODEXTRIN-BINDING PERIPLASMIC PROTEIN"/>
    <property type="match status" value="1"/>
</dbReference>
<reference evidence="5 6" key="1">
    <citation type="submission" date="2018-04" db="EMBL/GenBank/DDBJ databases">
        <title>Genomic Encyclopedia of Type Strains, Phase IV (KMG-IV): sequencing the most valuable type-strain genomes for metagenomic binning, comparative biology and taxonomic classification.</title>
        <authorList>
            <person name="Goeker M."/>
        </authorList>
    </citation>
    <scope>NUCLEOTIDE SEQUENCE [LARGE SCALE GENOMIC DNA]</scope>
    <source>
        <strain evidence="5 6">DSM 26588</strain>
    </source>
</reference>
<keyword evidence="3 4" id="KW-0732">Signal</keyword>
<dbReference type="PROSITE" id="PS51257">
    <property type="entry name" value="PROKAR_LIPOPROTEIN"/>
    <property type="match status" value="1"/>
</dbReference>
<feature type="chain" id="PRO_5039025269" evidence="4">
    <location>
        <begin position="22"/>
        <end position="440"/>
    </location>
</feature>
<feature type="signal peptide" evidence="4">
    <location>
        <begin position="1"/>
        <end position="21"/>
    </location>
</feature>
<dbReference type="InterPro" id="IPR006059">
    <property type="entry name" value="SBP"/>
</dbReference>
<keyword evidence="2" id="KW-0813">Transport</keyword>
<dbReference type="Proteomes" id="UP000245778">
    <property type="component" value="Unassembled WGS sequence"/>
</dbReference>
<evidence type="ECO:0000313" key="6">
    <source>
        <dbReference type="Proteomes" id="UP000245778"/>
    </source>
</evidence>
<dbReference type="SUPFAM" id="SSF53850">
    <property type="entry name" value="Periplasmic binding protein-like II"/>
    <property type="match status" value="1"/>
</dbReference>
<dbReference type="Pfam" id="PF01547">
    <property type="entry name" value="SBP_bac_1"/>
    <property type="match status" value="1"/>
</dbReference>
<accession>A0A2U1BJ04</accession>
<dbReference type="PANTHER" id="PTHR30061">
    <property type="entry name" value="MALTOSE-BINDING PERIPLASMIC PROTEIN"/>
    <property type="match status" value="1"/>
</dbReference>
<organism evidence="5 6">
    <name type="scientific">Intestinimonas butyriciproducens</name>
    <dbReference type="NCBI Taxonomy" id="1297617"/>
    <lineage>
        <taxon>Bacteria</taxon>
        <taxon>Bacillati</taxon>
        <taxon>Bacillota</taxon>
        <taxon>Clostridia</taxon>
        <taxon>Eubacteriales</taxon>
        <taxon>Intestinimonas</taxon>
    </lineage>
</organism>
<name>A0A2U1BJ04_9FIRM</name>
<proteinExistence type="inferred from homology"/>
<dbReference type="Gene3D" id="3.40.190.10">
    <property type="entry name" value="Periplasmic binding protein-like II"/>
    <property type="match status" value="1"/>
</dbReference>
<comment type="caution">
    <text evidence="5">The sequence shown here is derived from an EMBL/GenBank/DDBJ whole genome shotgun (WGS) entry which is preliminary data.</text>
</comment>
<protein>
    <submittedName>
        <fullName evidence="5">Carbohydrate ABC transporter substrate-binding protein (CUT1 family)</fullName>
    </submittedName>
</protein>
<dbReference type="GO" id="GO:0055052">
    <property type="term" value="C:ATP-binding cassette (ABC) transporter complex, substrate-binding subunit-containing"/>
    <property type="evidence" value="ECO:0007669"/>
    <property type="project" value="TreeGrafter"/>
</dbReference>
<gene>
    <name evidence="5" type="ORF">C7373_106150</name>
</gene>
<evidence type="ECO:0000256" key="3">
    <source>
        <dbReference type="ARBA" id="ARBA00022729"/>
    </source>
</evidence>
<dbReference type="OrthoDB" id="362670at2"/>
<evidence type="ECO:0000256" key="1">
    <source>
        <dbReference type="ARBA" id="ARBA00008520"/>
    </source>
</evidence>
<dbReference type="GO" id="GO:0015768">
    <property type="term" value="P:maltose transport"/>
    <property type="evidence" value="ECO:0007669"/>
    <property type="project" value="TreeGrafter"/>
</dbReference>